<dbReference type="PROSITE" id="PS50096">
    <property type="entry name" value="IQ"/>
    <property type="match status" value="2"/>
</dbReference>
<gene>
    <name evidence="2" type="ORF">NEMVEDRAFT_v1g59585</name>
</gene>
<dbReference type="InterPro" id="IPR027417">
    <property type="entry name" value="P-loop_NTPase"/>
</dbReference>
<dbReference type="Pfam" id="PF00612">
    <property type="entry name" value="IQ"/>
    <property type="match status" value="2"/>
</dbReference>
<dbReference type="Gene3D" id="1.20.5.190">
    <property type="match status" value="1"/>
</dbReference>
<feature type="compositionally biased region" description="Basic residues" evidence="1">
    <location>
        <begin position="64"/>
        <end position="73"/>
    </location>
</feature>
<sequence>AATQIQAHFRGYQTRARLQEGSGESKKAGSDSPKKVSGEQRKAYSVSGEQQKAATAIQAGYRGYRSRKKVKKE</sequence>
<feature type="region of interest" description="Disordered" evidence="1">
    <location>
        <begin position="1"/>
        <end position="73"/>
    </location>
</feature>
<name>A7SMM4_NEMVE</name>
<dbReference type="EMBL" id="DS469710">
    <property type="protein sequence ID" value="EDO35044.1"/>
    <property type="molecule type" value="Genomic_DNA"/>
</dbReference>
<proteinExistence type="predicted"/>
<feature type="non-terminal residue" evidence="2">
    <location>
        <position position="73"/>
    </location>
</feature>
<dbReference type="InParanoid" id="A7SMM4"/>
<keyword evidence="3" id="KW-1185">Reference proteome</keyword>
<feature type="non-terminal residue" evidence="2">
    <location>
        <position position="1"/>
    </location>
</feature>
<dbReference type="PhylomeDB" id="A7SMM4"/>
<dbReference type="Proteomes" id="UP000001593">
    <property type="component" value="Unassembled WGS sequence"/>
</dbReference>
<reference evidence="2 3" key="1">
    <citation type="journal article" date="2007" name="Science">
        <title>Sea anemone genome reveals ancestral eumetazoan gene repertoire and genomic organization.</title>
        <authorList>
            <person name="Putnam N.H."/>
            <person name="Srivastava M."/>
            <person name="Hellsten U."/>
            <person name="Dirks B."/>
            <person name="Chapman J."/>
            <person name="Salamov A."/>
            <person name="Terry A."/>
            <person name="Shapiro H."/>
            <person name="Lindquist E."/>
            <person name="Kapitonov V.V."/>
            <person name="Jurka J."/>
            <person name="Genikhovich G."/>
            <person name="Grigoriev I.V."/>
            <person name="Lucas S.M."/>
            <person name="Steele R.E."/>
            <person name="Finnerty J.R."/>
            <person name="Technau U."/>
            <person name="Martindale M.Q."/>
            <person name="Rokhsar D.S."/>
        </authorList>
    </citation>
    <scope>NUCLEOTIDE SEQUENCE [LARGE SCALE GENOMIC DNA]</scope>
    <source>
        <strain evidence="3">CH2 X CH6</strain>
    </source>
</reference>
<evidence type="ECO:0000256" key="1">
    <source>
        <dbReference type="SAM" id="MobiDB-lite"/>
    </source>
</evidence>
<evidence type="ECO:0000313" key="2">
    <source>
        <dbReference type="EMBL" id="EDO35044.1"/>
    </source>
</evidence>
<dbReference type="InterPro" id="IPR000048">
    <property type="entry name" value="IQ_motif_EF-hand-BS"/>
</dbReference>
<dbReference type="SUPFAM" id="SSF52540">
    <property type="entry name" value="P-loop containing nucleoside triphosphate hydrolases"/>
    <property type="match status" value="1"/>
</dbReference>
<accession>A7SMM4</accession>
<dbReference type="AlphaFoldDB" id="A7SMM4"/>
<organism evidence="2 3">
    <name type="scientific">Nematostella vectensis</name>
    <name type="common">Starlet sea anemone</name>
    <dbReference type="NCBI Taxonomy" id="45351"/>
    <lineage>
        <taxon>Eukaryota</taxon>
        <taxon>Metazoa</taxon>
        <taxon>Cnidaria</taxon>
        <taxon>Anthozoa</taxon>
        <taxon>Hexacorallia</taxon>
        <taxon>Actiniaria</taxon>
        <taxon>Edwardsiidae</taxon>
        <taxon>Nematostella</taxon>
    </lineage>
</organism>
<feature type="compositionally biased region" description="Basic and acidic residues" evidence="1">
    <location>
        <begin position="23"/>
        <end position="42"/>
    </location>
</feature>
<protein>
    <submittedName>
        <fullName evidence="2">Uncharacterized protein</fullName>
    </submittedName>
</protein>
<evidence type="ECO:0000313" key="3">
    <source>
        <dbReference type="Proteomes" id="UP000001593"/>
    </source>
</evidence>
<dbReference type="HOGENOM" id="CLU_2712047_0_0_1"/>
<dbReference type="SMART" id="SM00015">
    <property type="entry name" value="IQ"/>
    <property type="match status" value="2"/>
</dbReference>